<reference evidence="2 3" key="1">
    <citation type="submission" date="2016-08" db="EMBL/GenBank/DDBJ databases">
        <authorList>
            <person name="Seilhamer J.J."/>
        </authorList>
    </citation>
    <scope>NUCLEOTIDE SEQUENCE [LARGE SCALE GENOMIC DNA]</scope>
    <source>
        <strain evidence="2 3">BRTC-1</strain>
    </source>
</reference>
<dbReference type="CDD" id="cd02042">
    <property type="entry name" value="ParAB_family"/>
    <property type="match status" value="1"/>
</dbReference>
<dbReference type="KEGG" id="ala:BFG52_02360"/>
<dbReference type="InterPro" id="IPR027417">
    <property type="entry name" value="P-loop_NTPase"/>
</dbReference>
<dbReference type="Proteomes" id="UP000093391">
    <property type="component" value="Chromosome"/>
</dbReference>
<name>A0A1B2LWH8_9GAMM</name>
<dbReference type="SUPFAM" id="SSF52540">
    <property type="entry name" value="P-loop containing nucleoside triphosphate hydrolases"/>
    <property type="match status" value="1"/>
</dbReference>
<dbReference type="Pfam" id="PF13614">
    <property type="entry name" value="AAA_31"/>
    <property type="match status" value="1"/>
</dbReference>
<dbReference type="STRING" id="1789224.BFG52_02360"/>
<feature type="domain" description="AAA" evidence="1">
    <location>
        <begin position="5"/>
        <end position="205"/>
    </location>
</feature>
<keyword evidence="3" id="KW-1185">Reference proteome</keyword>
<evidence type="ECO:0000259" key="1">
    <source>
        <dbReference type="Pfam" id="PF13614"/>
    </source>
</evidence>
<dbReference type="PANTHER" id="PTHR13696:SF52">
    <property type="entry name" value="PARA FAMILY PROTEIN CT_582"/>
    <property type="match status" value="1"/>
</dbReference>
<gene>
    <name evidence="2" type="ORF">BFG52_02360</name>
</gene>
<proteinExistence type="predicted"/>
<dbReference type="OrthoDB" id="9785810at2"/>
<accession>A0A1B2LWH8</accession>
<protein>
    <submittedName>
        <fullName evidence="2">Cobalamin biosynthesis protein CobQ</fullName>
    </submittedName>
</protein>
<sequence>MLTRVIFNQKGGVGKSSITVNLAAISAAQGLKTLLIDLDPQANASQYILGDDATYTAQKPALEPNIKDFFDEVLGNQQSKGLLGNALGSILKSRSKGLLAYVHQSAYPDLEVLPASPILGELAHALESKHKIYKLRDAIQALANDYQRIYIDTPPAFNFFTLSALIAADRVLIPFDCDVFSQRALHSLIENILETQDDHNQDLEIEGIIVNQYQPQAKLPREVVAELSAQGLPVLTQKLASSVIMKQSHQQNAPLIHFAKEHKLTQAFQALWQEIEQPAASFTP</sequence>
<organism evidence="2 3">
    <name type="scientific">Acinetobacter larvae</name>
    <dbReference type="NCBI Taxonomy" id="1789224"/>
    <lineage>
        <taxon>Bacteria</taxon>
        <taxon>Pseudomonadati</taxon>
        <taxon>Pseudomonadota</taxon>
        <taxon>Gammaproteobacteria</taxon>
        <taxon>Moraxellales</taxon>
        <taxon>Moraxellaceae</taxon>
        <taxon>Acinetobacter</taxon>
    </lineage>
</organism>
<dbReference type="PANTHER" id="PTHR13696">
    <property type="entry name" value="P-LOOP CONTAINING NUCLEOSIDE TRIPHOSPHATE HYDROLASE"/>
    <property type="match status" value="1"/>
</dbReference>
<dbReference type="RefSeq" id="WP_067552117.1">
    <property type="nucleotide sequence ID" value="NZ_CP016895.1"/>
</dbReference>
<dbReference type="InterPro" id="IPR025669">
    <property type="entry name" value="AAA_dom"/>
</dbReference>
<dbReference type="InterPro" id="IPR050678">
    <property type="entry name" value="DNA_Partitioning_ATPase"/>
</dbReference>
<evidence type="ECO:0000313" key="2">
    <source>
        <dbReference type="EMBL" id="AOA57312.1"/>
    </source>
</evidence>
<dbReference type="Gene3D" id="3.40.50.300">
    <property type="entry name" value="P-loop containing nucleotide triphosphate hydrolases"/>
    <property type="match status" value="1"/>
</dbReference>
<evidence type="ECO:0000313" key="3">
    <source>
        <dbReference type="Proteomes" id="UP000093391"/>
    </source>
</evidence>
<dbReference type="EMBL" id="CP016895">
    <property type="protein sequence ID" value="AOA57312.1"/>
    <property type="molecule type" value="Genomic_DNA"/>
</dbReference>
<dbReference type="AlphaFoldDB" id="A0A1B2LWH8"/>